<evidence type="ECO:0000256" key="3">
    <source>
        <dbReference type="ARBA" id="ARBA00012417"/>
    </source>
</evidence>
<protein>
    <recommendedName>
        <fullName evidence="3">DNA-directed DNA polymerase</fullName>
        <ecNumber evidence="3">2.7.7.7</ecNumber>
    </recommendedName>
</protein>
<comment type="subunit">
    <text evidence="2">Single-chain monomer with multiple functions.</text>
</comment>
<evidence type="ECO:0000256" key="2">
    <source>
        <dbReference type="ARBA" id="ARBA00011541"/>
    </source>
</evidence>
<evidence type="ECO:0000256" key="4">
    <source>
        <dbReference type="ARBA" id="ARBA00022705"/>
    </source>
</evidence>
<evidence type="ECO:0000256" key="5">
    <source>
        <dbReference type="ARBA" id="ARBA00022839"/>
    </source>
</evidence>
<dbReference type="KEGG" id="ngg:RG540_CH13740"/>
<dbReference type="GO" id="GO:0004527">
    <property type="term" value="F:exonuclease activity"/>
    <property type="evidence" value="ECO:0007669"/>
    <property type="project" value="UniProtKB-KW"/>
</dbReference>
<dbReference type="PANTHER" id="PTHR10133:SF27">
    <property type="entry name" value="DNA POLYMERASE NU"/>
    <property type="match status" value="1"/>
</dbReference>
<comment type="similarity">
    <text evidence="1">Belongs to the DNA polymerase type-A family.</text>
</comment>
<dbReference type="Proteomes" id="UP000028181">
    <property type="component" value="Chromosome I"/>
</dbReference>
<dbReference type="PANTHER" id="PTHR10133">
    <property type="entry name" value="DNA POLYMERASE I"/>
    <property type="match status" value="1"/>
</dbReference>
<gene>
    <name evidence="8" type="ORF">RG540_CH13740</name>
</gene>
<dbReference type="Gene3D" id="1.20.1060.10">
    <property type="entry name" value="Taq DNA Polymerase, Chain T, domain 4"/>
    <property type="match status" value="1"/>
</dbReference>
<dbReference type="SMART" id="SM00482">
    <property type="entry name" value="POLAc"/>
    <property type="match status" value="1"/>
</dbReference>
<dbReference type="InterPro" id="IPR036397">
    <property type="entry name" value="RNaseH_sf"/>
</dbReference>
<evidence type="ECO:0000313" key="8">
    <source>
        <dbReference type="EMBL" id="CDN47554.1"/>
    </source>
</evidence>
<dbReference type="GO" id="GO:0003887">
    <property type="term" value="F:DNA-directed DNA polymerase activity"/>
    <property type="evidence" value="ECO:0007669"/>
    <property type="project" value="UniProtKB-EC"/>
</dbReference>
<organism evidence="8 9">
    <name type="scientific">Neorhizobium galegae bv. orientalis str. HAMBI 540</name>
    <dbReference type="NCBI Taxonomy" id="1028800"/>
    <lineage>
        <taxon>Bacteria</taxon>
        <taxon>Pseudomonadati</taxon>
        <taxon>Pseudomonadota</taxon>
        <taxon>Alphaproteobacteria</taxon>
        <taxon>Hyphomicrobiales</taxon>
        <taxon>Rhizobiaceae</taxon>
        <taxon>Rhizobium/Agrobacterium group</taxon>
        <taxon>Neorhizobium</taxon>
    </lineage>
</organism>
<dbReference type="InterPro" id="IPR001098">
    <property type="entry name" value="DNA-dir_DNA_pol_A_palm_dom"/>
</dbReference>
<dbReference type="InterPro" id="IPR012337">
    <property type="entry name" value="RNaseH-like_sf"/>
</dbReference>
<comment type="catalytic activity">
    <reaction evidence="6">
        <text>DNA(n) + a 2'-deoxyribonucleoside 5'-triphosphate = DNA(n+1) + diphosphate</text>
        <dbReference type="Rhea" id="RHEA:22508"/>
        <dbReference type="Rhea" id="RHEA-COMP:17339"/>
        <dbReference type="Rhea" id="RHEA-COMP:17340"/>
        <dbReference type="ChEBI" id="CHEBI:33019"/>
        <dbReference type="ChEBI" id="CHEBI:61560"/>
        <dbReference type="ChEBI" id="CHEBI:173112"/>
        <dbReference type="EC" id="2.7.7.7"/>
    </reaction>
</comment>
<dbReference type="AlphaFoldDB" id="A0A068SNX3"/>
<dbReference type="GO" id="GO:0006261">
    <property type="term" value="P:DNA-templated DNA replication"/>
    <property type="evidence" value="ECO:0007669"/>
    <property type="project" value="InterPro"/>
</dbReference>
<name>A0A068SNX3_NEOGA</name>
<sequence length="683" mass="76530">METPSFIWRNPDGSPLTIKGSRYNFDIESNGLLETMDRIHSVCMEDLETGVMYSAHDHADTWKNPNEAAGIVITITIEQAVRLLMEAGELVGHNIIKFDIPAIQKVYPWFKPKGIITDTLVLSRLIFSNLGDWDAKQSRKGKFPGKLIGSHGLEAWGLRLGEWKGDYSKMMEEQGLDPWANWSPEMQTYCEQDIAVTRELLKRIDAKQYAPQSIELEHAFATVIAMQERYGFGFNEEEAAKLYATLIAKRQEIAEKLKASFPPVLVRTPFVPKANNKKMGYVKGVPTFKEKLVEFNPSSRQMIAQRLKEFGWEPEEFTPNGQPKVDETILSKLPWPEAKVLAHHFLIEKRIGQLAEGDQAWLRLVRKGRIHGGVNTNGAVTGRCTHSRPNVAQVPSVGAPYGEDCRALFGVGKGRKLVGADLSGLELRCLAHFMARYDDGEYGRMLLEGDIHWVNVLALGFVPAGTERDEDRFPIHKLFRGGAKTFIYGFLYGAGDAKAGSIVADIAMREVRDGLGCSVYKKYFPAKNELGYNPSPTEEDLKRVGKRLKKSFLDKTPAIAKLREAVSKAAERGYLIGLDGRKLHIRSAHAALNTLLQSAGALIAKQATVFAYLELSRRGYVFGRDYAFVAHVHDEMQVDAREAIATEVGEVLVQAMRDCTAHFKFRCPIDGEFKIGNNWKETH</sequence>
<proteinExistence type="inferred from homology"/>
<keyword evidence="9" id="KW-1185">Reference proteome</keyword>
<dbReference type="GO" id="GO:0006302">
    <property type="term" value="P:double-strand break repair"/>
    <property type="evidence" value="ECO:0007669"/>
    <property type="project" value="TreeGrafter"/>
</dbReference>
<dbReference type="SUPFAM" id="SSF56672">
    <property type="entry name" value="DNA/RNA polymerases"/>
    <property type="match status" value="1"/>
</dbReference>
<dbReference type="eggNOG" id="COG0749">
    <property type="taxonomic scope" value="Bacteria"/>
</dbReference>
<dbReference type="GO" id="GO:0003677">
    <property type="term" value="F:DNA binding"/>
    <property type="evidence" value="ECO:0007669"/>
    <property type="project" value="InterPro"/>
</dbReference>
<dbReference type="EMBL" id="HG938353">
    <property type="protein sequence ID" value="CDN47554.1"/>
    <property type="molecule type" value="Genomic_DNA"/>
</dbReference>
<feature type="domain" description="DNA-directed DNA polymerase family A palm" evidence="7">
    <location>
        <begin position="402"/>
        <end position="644"/>
    </location>
</feature>
<dbReference type="InterPro" id="IPR002298">
    <property type="entry name" value="DNA_polymerase_A"/>
</dbReference>
<keyword evidence="5" id="KW-0378">Hydrolase</keyword>
<dbReference type="Gene3D" id="3.30.70.370">
    <property type="match status" value="2"/>
</dbReference>
<evidence type="ECO:0000313" key="9">
    <source>
        <dbReference type="Proteomes" id="UP000028181"/>
    </source>
</evidence>
<dbReference type="InterPro" id="IPR043502">
    <property type="entry name" value="DNA/RNA_pol_sf"/>
</dbReference>
<keyword evidence="5" id="KW-0269">Exonuclease</keyword>
<dbReference type="Pfam" id="PF00476">
    <property type="entry name" value="DNA_pol_A"/>
    <property type="match status" value="1"/>
</dbReference>
<dbReference type="HOGENOM" id="CLU_448100_0_0_5"/>
<evidence type="ECO:0000256" key="6">
    <source>
        <dbReference type="ARBA" id="ARBA00049244"/>
    </source>
</evidence>
<dbReference type="RefSeq" id="WP_197560173.1">
    <property type="nucleotide sequence ID" value="NZ_HG938353.1"/>
</dbReference>
<accession>A0A068SNX3</accession>
<reference evidence="9" key="1">
    <citation type="journal article" date="2014" name="BMC Genomics">
        <title>Genome sequencing of two Neorhizobium galegae strains reveals a noeT gene responsible for the unusual acetylation of the nodulation factors.</title>
        <authorList>
            <person name="Osterman J."/>
            <person name="Marsh J."/>
            <person name="Laine P.K."/>
            <person name="Zeng Z."/>
            <person name="Alatalo E."/>
            <person name="Sullivan J.T."/>
            <person name="Young J.P."/>
            <person name="Thomas-Oates J."/>
            <person name="Paulin L."/>
            <person name="Lindstrom K."/>
        </authorList>
    </citation>
    <scope>NUCLEOTIDE SEQUENCE [LARGE SCALE GENOMIC DNA]</scope>
    <source>
        <strain evidence="9">HAMBI 540</strain>
    </source>
</reference>
<evidence type="ECO:0000259" key="7">
    <source>
        <dbReference type="SMART" id="SM00482"/>
    </source>
</evidence>
<dbReference type="PATRIC" id="fig|1028800.3.peg.1390"/>
<dbReference type="GeneID" id="24257237"/>
<dbReference type="EC" id="2.7.7.7" evidence="3"/>
<dbReference type="PRINTS" id="PR00868">
    <property type="entry name" value="DNAPOLI"/>
</dbReference>
<dbReference type="Gene3D" id="3.30.420.10">
    <property type="entry name" value="Ribonuclease H-like superfamily/Ribonuclease H"/>
    <property type="match status" value="1"/>
</dbReference>
<dbReference type="SUPFAM" id="SSF53098">
    <property type="entry name" value="Ribonuclease H-like"/>
    <property type="match status" value="1"/>
</dbReference>
<keyword evidence="5" id="KW-0540">Nuclease</keyword>
<evidence type="ECO:0000256" key="1">
    <source>
        <dbReference type="ARBA" id="ARBA00007705"/>
    </source>
</evidence>
<keyword evidence="4" id="KW-0235">DNA replication</keyword>